<evidence type="ECO:0000313" key="3">
    <source>
        <dbReference type="Proteomes" id="UP000320762"/>
    </source>
</evidence>
<dbReference type="AlphaFoldDB" id="A0A550BZX0"/>
<name>A0A550BZX0_9AGAR</name>
<evidence type="ECO:0000313" key="2">
    <source>
        <dbReference type="EMBL" id="TRM58073.1"/>
    </source>
</evidence>
<gene>
    <name evidence="2" type="ORF">BD626DRAFT_512687</name>
</gene>
<dbReference type="Proteomes" id="UP000320762">
    <property type="component" value="Unassembled WGS sequence"/>
</dbReference>
<protein>
    <submittedName>
        <fullName evidence="2">Uncharacterized protein</fullName>
    </submittedName>
</protein>
<keyword evidence="3" id="KW-1185">Reference proteome</keyword>
<comment type="caution">
    <text evidence="2">The sequence shown here is derived from an EMBL/GenBank/DDBJ whole genome shotgun (WGS) entry which is preliminary data.</text>
</comment>
<evidence type="ECO:0000256" key="1">
    <source>
        <dbReference type="SAM" id="MobiDB-lite"/>
    </source>
</evidence>
<feature type="region of interest" description="Disordered" evidence="1">
    <location>
        <begin position="81"/>
        <end position="100"/>
    </location>
</feature>
<accession>A0A550BZX0</accession>
<dbReference type="EMBL" id="VDMD01000039">
    <property type="protein sequence ID" value="TRM58073.1"/>
    <property type="molecule type" value="Genomic_DNA"/>
</dbReference>
<proteinExistence type="predicted"/>
<feature type="compositionally biased region" description="Polar residues" evidence="1">
    <location>
        <begin position="34"/>
        <end position="55"/>
    </location>
</feature>
<sequence>MDNRSHTDELRGQRAPSRGYPRGLGSGEGEAVAHNSSTVSHTYISHTRTPSSMYSTPGLVLQSHTSSTALAFPAFHLYLPPGYNSPPDSATPGPVHPPSP</sequence>
<feature type="region of interest" description="Disordered" evidence="1">
    <location>
        <begin position="1"/>
        <end position="59"/>
    </location>
</feature>
<organism evidence="2 3">
    <name type="scientific">Schizophyllum amplum</name>
    <dbReference type="NCBI Taxonomy" id="97359"/>
    <lineage>
        <taxon>Eukaryota</taxon>
        <taxon>Fungi</taxon>
        <taxon>Dikarya</taxon>
        <taxon>Basidiomycota</taxon>
        <taxon>Agaricomycotina</taxon>
        <taxon>Agaricomycetes</taxon>
        <taxon>Agaricomycetidae</taxon>
        <taxon>Agaricales</taxon>
        <taxon>Schizophyllaceae</taxon>
        <taxon>Schizophyllum</taxon>
    </lineage>
</organism>
<reference evidence="2 3" key="1">
    <citation type="journal article" date="2019" name="New Phytol.">
        <title>Comparative genomics reveals unique wood-decay strategies and fruiting body development in the Schizophyllaceae.</title>
        <authorList>
            <person name="Almasi E."/>
            <person name="Sahu N."/>
            <person name="Krizsan K."/>
            <person name="Balint B."/>
            <person name="Kovacs G.M."/>
            <person name="Kiss B."/>
            <person name="Cseklye J."/>
            <person name="Drula E."/>
            <person name="Henrissat B."/>
            <person name="Nagy I."/>
            <person name="Chovatia M."/>
            <person name="Adam C."/>
            <person name="LaButti K."/>
            <person name="Lipzen A."/>
            <person name="Riley R."/>
            <person name="Grigoriev I.V."/>
            <person name="Nagy L.G."/>
        </authorList>
    </citation>
    <scope>NUCLEOTIDE SEQUENCE [LARGE SCALE GENOMIC DNA]</scope>
    <source>
        <strain evidence="2 3">NL-1724</strain>
    </source>
</reference>
<feature type="compositionally biased region" description="Basic and acidic residues" evidence="1">
    <location>
        <begin position="1"/>
        <end position="12"/>
    </location>
</feature>